<dbReference type="Proteomes" id="UP000001194">
    <property type="component" value="Unassembled WGS sequence"/>
</dbReference>
<evidence type="ECO:0000313" key="3">
    <source>
        <dbReference type="EMBL" id="EDR05623.1"/>
    </source>
</evidence>
<dbReference type="KEGG" id="lbc:LACBIDRAFT_329488"/>
<dbReference type="OrthoDB" id="2501483at2759"/>
<dbReference type="InParanoid" id="B0DI67"/>
<dbReference type="Pfam" id="PF18718">
    <property type="entry name" value="CxC5"/>
    <property type="match status" value="1"/>
</dbReference>
<sequence length="524" mass="59634">MAELLNLSQLLSSSGQPPVAFEQLVKSIAFASRLKNDILLAQPATFNLAGDRHPVLPPTIQAFLLEASRQAVLFTMDRGPIPVWSIHLYCCKVNYHHNFRVHEGRRIYYDEIPDIVQVGEHQFTERKLIGLWIMMMLLSWTSATNCAQIYNMGFTGNDWPDWQFKLQVTSDQVYDAFIILSLLEDCQTQQATLVVPHGGAAKDHFMEAKVSMVVIDRVTVGHPCCGEPNCKVPLANNHDRFCPTHARLDQICAVVHCSLPVVPGWKTCALADHEAVEAVHNDRGQARFQLKECLRRAQLAHPHDALPVEVSNVSELVDDDYAEEDFGFDGRGQPIPVEEHTTRKKLRAQFGHKRTHNEQLIVAPCGIIIARETFYHAEVIYSVVEMIKQTYRNASTKPNHIFFDNNCSIAKAVKKDPFFRNVGLTIDIFHFKCKHSKKDQFCQDHCNPAAYPELLGEGTKQWYFNSSIAEQTNGWLGGYHAICHEMQVHHYNFFLDKMIRRRNIMTLEKLDKGGCMLGTWPLLT</sequence>
<gene>
    <name evidence="3" type="ORF">LACBIDRAFT_329488</name>
</gene>
<dbReference type="GeneID" id="6079425"/>
<dbReference type="Pfam" id="PF18721">
    <property type="entry name" value="CxC6"/>
    <property type="match status" value="1"/>
</dbReference>
<name>B0DI67_LACBS</name>
<protein>
    <submittedName>
        <fullName evidence="3">Predicted protein</fullName>
    </submittedName>
</protein>
<evidence type="ECO:0000259" key="2">
    <source>
        <dbReference type="Pfam" id="PF18721"/>
    </source>
</evidence>
<feature type="domain" description="CxC5 like cysteine cluster associated with KDZ" evidence="1">
    <location>
        <begin position="67"/>
        <end position="152"/>
    </location>
</feature>
<dbReference type="EMBL" id="DS547112">
    <property type="protein sequence ID" value="EDR05623.1"/>
    <property type="molecule type" value="Genomic_DNA"/>
</dbReference>
<dbReference type="HOGENOM" id="CLU_004966_4_0_1"/>
<reference evidence="3 4" key="1">
    <citation type="journal article" date="2008" name="Nature">
        <title>The genome of Laccaria bicolor provides insights into mycorrhizal symbiosis.</title>
        <authorList>
            <person name="Martin F."/>
            <person name="Aerts A."/>
            <person name="Ahren D."/>
            <person name="Brun A."/>
            <person name="Danchin E.G.J."/>
            <person name="Duchaussoy F."/>
            <person name="Gibon J."/>
            <person name="Kohler A."/>
            <person name="Lindquist E."/>
            <person name="Pereda V."/>
            <person name="Salamov A."/>
            <person name="Shapiro H.J."/>
            <person name="Wuyts J."/>
            <person name="Blaudez D."/>
            <person name="Buee M."/>
            <person name="Brokstein P."/>
            <person name="Canbaeck B."/>
            <person name="Cohen D."/>
            <person name="Courty P.E."/>
            <person name="Coutinho P.M."/>
            <person name="Delaruelle C."/>
            <person name="Detter J.C."/>
            <person name="Deveau A."/>
            <person name="DiFazio S."/>
            <person name="Duplessis S."/>
            <person name="Fraissinet-Tachet L."/>
            <person name="Lucic E."/>
            <person name="Frey-Klett P."/>
            <person name="Fourrey C."/>
            <person name="Feussner I."/>
            <person name="Gay G."/>
            <person name="Grimwood J."/>
            <person name="Hoegger P.J."/>
            <person name="Jain P."/>
            <person name="Kilaru S."/>
            <person name="Labbe J."/>
            <person name="Lin Y.C."/>
            <person name="Legue V."/>
            <person name="Le Tacon F."/>
            <person name="Marmeisse R."/>
            <person name="Melayah D."/>
            <person name="Montanini B."/>
            <person name="Muratet M."/>
            <person name="Nehls U."/>
            <person name="Niculita-Hirzel H."/>
            <person name="Oudot-Le Secq M.P."/>
            <person name="Peter M."/>
            <person name="Quesneville H."/>
            <person name="Rajashekar B."/>
            <person name="Reich M."/>
            <person name="Rouhier N."/>
            <person name="Schmutz J."/>
            <person name="Yin T."/>
            <person name="Chalot M."/>
            <person name="Henrissat B."/>
            <person name="Kuees U."/>
            <person name="Lucas S."/>
            <person name="Van de Peer Y."/>
            <person name="Podila G.K."/>
            <person name="Polle A."/>
            <person name="Pukkila P.J."/>
            <person name="Richardson P.M."/>
            <person name="Rouze P."/>
            <person name="Sanders I.R."/>
            <person name="Stajich J.E."/>
            <person name="Tunlid A."/>
            <person name="Tuskan G."/>
            <person name="Grigoriev I.V."/>
        </authorList>
    </citation>
    <scope>NUCLEOTIDE SEQUENCE [LARGE SCALE GENOMIC DNA]</scope>
    <source>
        <strain evidence="4">S238N-H82 / ATCC MYA-4686</strain>
    </source>
</reference>
<proteinExistence type="predicted"/>
<accession>B0DI67</accession>
<dbReference type="AlphaFoldDB" id="B0DI67"/>
<dbReference type="InterPro" id="IPR041539">
    <property type="entry name" value="CxC5"/>
</dbReference>
<dbReference type="InterPro" id="IPR040898">
    <property type="entry name" value="CxC6"/>
</dbReference>
<feature type="domain" description="CxC6 like cysteine cluster associated with KDZ" evidence="2">
    <location>
        <begin position="214"/>
        <end position="277"/>
    </location>
</feature>
<evidence type="ECO:0000313" key="4">
    <source>
        <dbReference type="Proteomes" id="UP000001194"/>
    </source>
</evidence>
<evidence type="ECO:0000259" key="1">
    <source>
        <dbReference type="Pfam" id="PF18718"/>
    </source>
</evidence>
<dbReference type="RefSeq" id="XP_001883727.1">
    <property type="nucleotide sequence ID" value="XM_001883692.1"/>
</dbReference>
<organism evidence="4">
    <name type="scientific">Laccaria bicolor (strain S238N-H82 / ATCC MYA-4686)</name>
    <name type="common">Bicoloured deceiver</name>
    <name type="synonym">Laccaria laccata var. bicolor</name>
    <dbReference type="NCBI Taxonomy" id="486041"/>
    <lineage>
        <taxon>Eukaryota</taxon>
        <taxon>Fungi</taxon>
        <taxon>Dikarya</taxon>
        <taxon>Basidiomycota</taxon>
        <taxon>Agaricomycotina</taxon>
        <taxon>Agaricomycetes</taxon>
        <taxon>Agaricomycetidae</taxon>
        <taxon>Agaricales</taxon>
        <taxon>Agaricineae</taxon>
        <taxon>Hydnangiaceae</taxon>
        <taxon>Laccaria</taxon>
    </lineage>
</organism>
<keyword evidence="4" id="KW-1185">Reference proteome</keyword>